<reference evidence="2" key="2">
    <citation type="submission" date="2023-05" db="EMBL/GenBank/DDBJ databases">
        <authorList>
            <consortium name="Lawrence Berkeley National Laboratory"/>
            <person name="Steindorff A."/>
            <person name="Hensen N."/>
            <person name="Bonometti L."/>
            <person name="Westerberg I."/>
            <person name="Brannstrom I.O."/>
            <person name="Guillou S."/>
            <person name="Cros-Aarteil S."/>
            <person name="Calhoun S."/>
            <person name="Haridas S."/>
            <person name="Kuo A."/>
            <person name="Mondo S."/>
            <person name="Pangilinan J."/>
            <person name="Riley R."/>
            <person name="Labutti K."/>
            <person name="Andreopoulos B."/>
            <person name="Lipzen A."/>
            <person name="Chen C."/>
            <person name="Yanf M."/>
            <person name="Daum C."/>
            <person name="Ng V."/>
            <person name="Clum A."/>
            <person name="Ohm R."/>
            <person name="Martin F."/>
            <person name="Silar P."/>
            <person name="Natvig D."/>
            <person name="Lalanne C."/>
            <person name="Gautier V."/>
            <person name="Ament-Velasquez S.L."/>
            <person name="Kruys A."/>
            <person name="Hutchinson M.I."/>
            <person name="Powell A.J."/>
            <person name="Barry K."/>
            <person name="Miller A.N."/>
            <person name="Grigoriev I.V."/>
            <person name="Debuchy R."/>
            <person name="Gladieux P."/>
            <person name="Thoren M.H."/>
            <person name="Johannesson H."/>
        </authorList>
    </citation>
    <scope>NUCLEOTIDE SEQUENCE</scope>
    <source>
        <strain evidence="2">CBS 103.79</strain>
    </source>
</reference>
<keyword evidence="3" id="KW-1185">Reference proteome</keyword>
<accession>A0AAN6MTC7</accession>
<gene>
    <name evidence="2" type="ORF">C8A05DRAFT_12573</name>
</gene>
<feature type="region of interest" description="Disordered" evidence="1">
    <location>
        <begin position="153"/>
        <end position="224"/>
    </location>
</feature>
<evidence type="ECO:0000313" key="3">
    <source>
        <dbReference type="Proteomes" id="UP001303889"/>
    </source>
</evidence>
<feature type="compositionally biased region" description="Basic residues" evidence="1">
    <location>
        <begin position="159"/>
        <end position="169"/>
    </location>
</feature>
<sequence length="350" mass="37380">MCEVNPSPPDDPEDGIPDETQRSLKALDPSSTTWETLYRLVFPSDPSVPNPDPHPLIELPELEAALDAQHPTLKSSLREKLALFLPPSLLDADTDANYLSFLTGQLALVVETHQVDVIRQCQARHAPAMVGGGRLNRRSRRETLLFQSFHRHGGEQGKAVHRHSRRGSKKASLLLGDEQLGGGRVSLEGEGNTTRWGGRVSHARPAAGEDGDGGDDDGLRDPRDSGIGMACEACGREGCYCDGVGETVRQRPDTGEGSYRGDCEDDEEDGQEQPLLASPRSRDGYAPPPSMGRALPRLSLRTSGLAVAWHGVGNVEVGSVVSGASGGSGVGGRFSPESFKQRVLRAGLGV</sequence>
<feature type="region of interest" description="Disordered" evidence="1">
    <location>
        <begin position="1"/>
        <end position="28"/>
    </location>
</feature>
<protein>
    <submittedName>
        <fullName evidence="2">Uncharacterized protein</fullName>
    </submittedName>
</protein>
<feature type="compositionally biased region" description="Basic and acidic residues" evidence="1">
    <location>
        <begin position="248"/>
        <end position="262"/>
    </location>
</feature>
<organism evidence="2 3">
    <name type="scientific">Staphylotrichum tortipilum</name>
    <dbReference type="NCBI Taxonomy" id="2831512"/>
    <lineage>
        <taxon>Eukaryota</taxon>
        <taxon>Fungi</taxon>
        <taxon>Dikarya</taxon>
        <taxon>Ascomycota</taxon>
        <taxon>Pezizomycotina</taxon>
        <taxon>Sordariomycetes</taxon>
        <taxon>Sordariomycetidae</taxon>
        <taxon>Sordariales</taxon>
        <taxon>Chaetomiaceae</taxon>
        <taxon>Staphylotrichum</taxon>
    </lineage>
</organism>
<proteinExistence type="predicted"/>
<name>A0AAN6MTC7_9PEZI</name>
<dbReference type="Proteomes" id="UP001303889">
    <property type="component" value="Unassembled WGS sequence"/>
</dbReference>
<dbReference type="EMBL" id="MU855352">
    <property type="protein sequence ID" value="KAK3905603.1"/>
    <property type="molecule type" value="Genomic_DNA"/>
</dbReference>
<evidence type="ECO:0000313" key="2">
    <source>
        <dbReference type="EMBL" id="KAK3905603.1"/>
    </source>
</evidence>
<evidence type="ECO:0000256" key="1">
    <source>
        <dbReference type="SAM" id="MobiDB-lite"/>
    </source>
</evidence>
<dbReference type="AlphaFoldDB" id="A0AAN6MTC7"/>
<reference evidence="2" key="1">
    <citation type="journal article" date="2023" name="Mol. Phylogenet. Evol.">
        <title>Genome-scale phylogeny and comparative genomics of the fungal order Sordariales.</title>
        <authorList>
            <person name="Hensen N."/>
            <person name="Bonometti L."/>
            <person name="Westerberg I."/>
            <person name="Brannstrom I.O."/>
            <person name="Guillou S."/>
            <person name="Cros-Aarteil S."/>
            <person name="Calhoun S."/>
            <person name="Haridas S."/>
            <person name="Kuo A."/>
            <person name="Mondo S."/>
            <person name="Pangilinan J."/>
            <person name="Riley R."/>
            <person name="LaButti K."/>
            <person name="Andreopoulos B."/>
            <person name="Lipzen A."/>
            <person name="Chen C."/>
            <person name="Yan M."/>
            <person name="Daum C."/>
            <person name="Ng V."/>
            <person name="Clum A."/>
            <person name="Steindorff A."/>
            <person name="Ohm R.A."/>
            <person name="Martin F."/>
            <person name="Silar P."/>
            <person name="Natvig D.O."/>
            <person name="Lalanne C."/>
            <person name="Gautier V."/>
            <person name="Ament-Velasquez S.L."/>
            <person name="Kruys A."/>
            <person name="Hutchinson M.I."/>
            <person name="Powell A.J."/>
            <person name="Barry K."/>
            <person name="Miller A.N."/>
            <person name="Grigoriev I.V."/>
            <person name="Debuchy R."/>
            <person name="Gladieux P."/>
            <person name="Hiltunen Thoren M."/>
            <person name="Johannesson H."/>
        </authorList>
    </citation>
    <scope>NUCLEOTIDE SEQUENCE</scope>
    <source>
        <strain evidence="2">CBS 103.79</strain>
    </source>
</reference>
<feature type="region of interest" description="Disordered" evidence="1">
    <location>
        <begin position="245"/>
        <end position="294"/>
    </location>
</feature>
<comment type="caution">
    <text evidence="2">The sequence shown here is derived from an EMBL/GenBank/DDBJ whole genome shotgun (WGS) entry which is preliminary data.</text>
</comment>